<feature type="compositionally biased region" description="Basic and acidic residues" evidence="1">
    <location>
        <begin position="1"/>
        <end position="12"/>
    </location>
</feature>
<gene>
    <name evidence="3" type="ORF">QJS10_CPB13g01198</name>
</gene>
<comment type="caution">
    <text evidence="3">The sequence shown here is derived from an EMBL/GenBank/DDBJ whole genome shotgun (WGS) entry which is preliminary data.</text>
</comment>
<sequence length="245" mass="27993">MQKLTELFDRHNSQTNSPPANLVHDEEENSRDPPQNHGGRSGNTMGTRQNGSQHSYAPKFIKLDFPHFNGGEDTINWVCRVNQFFQFHQTPEEERVALASFHLEGDAQLWYQLLRQERGLLTWQEFCNGVHTQYGPTQFQDFFRELTRLQQDGSIRDYQTQFEKLLSKVGHLPQNSQVNCFISGLKDTIKADGLSGRPTSLSSTIGLARLYEARNAAQRQITSTQDSKNFLTNKEMTTNNSSIPV</sequence>
<evidence type="ECO:0000259" key="2">
    <source>
        <dbReference type="Pfam" id="PF03732"/>
    </source>
</evidence>
<proteinExistence type="predicted"/>
<feature type="compositionally biased region" description="Polar residues" evidence="1">
    <location>
        <begin position="42"/>
        <end position="53"/>
    </location>
</feature>
<organism evidence="3 4">
    <name type="scientific">Acorus calamus</name>
    <name type="common">Sweet flag</name>
    <dbReference type="NCBI Taxonomy" id="4465"/>
    <lineage>
        <taxon>Eukaryota</taxon>
        <taxon>Viridiplantae</taxon>
        <taxon>Streptophyta</taxon>
        <taxon>Embryophyta</taxon>
        <taxon>Tracheophyta</taxon>
        <taxon>Spermatophyta</taxon>
        <taxon>Magnoliopsida</taxon>
        <taxon>Liliopsida</taxon>
        <taxon>Acoraceae</taxon>
        <taxon>Acorus</taxon>
    </lineage>
</organism>
<name>A0AAV9DGM8_ACOCL</name>
<evidence type="ECO:0000313" key="3">
    <source>
        <dbReference type="EMBL" id="KAK1300149.1"/>
    </source>
</evidence>
<dbReference type="Proteomes" id="UP001180020">
    <property type="component" value="Unassembled WGS sequence"/>
</dbReference>
<dbReference type="AlphaFoldDB" id="A0AAV9DGM8"/>
<reference evidence="3" key="1">
    <citation type="journal article" date="2023" name="Nat. Commun.">
        <title>Diploid and tetraploid genomes of Acorus and the evolution of monocots.</title>
        <authorList>
            <person name="Ma L."/>
            <person name="Liu K.W."/>
            <person name="Li Z."/>
            <person name="Hsiao Y.Y."/>
            <person name="Qi Y."/>
            <person name="Fu T."/>
            <person name="Tang G.D."/>
            <person name="Zhang D."/>
            <person name="Sun W.H."/>
            <person name="Liu D.K."/>
            <person name="Li Y."/>
            <person name="Chen G.Z."/>
            <person name="Liu X.D."/>
            <person name="Liao X.Y."/>
            <person name="Jiang Y.T."/>
            <person name="Yu X."/>
            <person name="Hao Y."/>
            <person name="Huang J."/>
            <person name="Zhao X.W."/>
            <person name="Ke S."/>
            <person name="Chen Y.Y."/>
            <person name="Wu W.L."/>
            <person name="Hsu J.L."/>
            <person name="Lin Y.F."/>
            <person name="Huang M.D."/>
            <person name="Li C.Y."/>
            <person name="Huang L."/>
            <person name="Wang Z.W."/>
            <person name="Zhao X."/>
            <person name="Zhong W.Y."/>
            <person name="Peng D.H."/>
            <person name="Ahmad S."/>
            <person name="Lan S."/>
            <person name="Zhang J.S."/>
            <person name="Tsai W.C."/>
            <person name="Van de Peer Y."/>
            <person name="Liu Z.J."/>
        </authorList>
    </citation>
    <scope>NUCLEOTIDE SEQUENCE</scope>
    <source>
        <strain evidence="3">CP</strain>
    </source>
</reference>
<dbReference type="PANTHER" id="PTHR33223">
    <property type="entry name" value="CCHC-TYPE DOMAIN-CONTAINING PROTEIN"/>
    <property type="match status" value="1"/>
</dbReference>
<dbReference type="EMBL" id="JAUJYO010000013">
    <property type="protein sequence ID" value="KAK1300149.1"/>
    <property type="molecule type" value="Genomic_DNA"/>
</dbReference>
<dbReference type="Pfam" id="PF03732">
    <property type="entry name" value="Retrotrans_gag"/>
    <property type="match status" value="1"/>
</dbReference>
<evidence type="ECO:0000256" key="1">
    <source>
        <dbReference type="SAM" id="MobiDB-lite"/>
    </source>
</evidence>
<reference evidence="3" key="2">
    <citation type="submission" date="2023-06" db="EMBL/GenBank/DDBJ databases">
        <authorList>
            <person name="Ma L."/>
            <person name="Liu K.-W."/>
            <person name="Li Z."/>
            <person name="Hsiao Y.-Y."/>
            <person name="Qi Y."/>
            <person name="Fu T."/>
            <person name="Tang G."/>
            <person name="Zhang D."/>
            <person name="Sun W.-H."/>
            <person name="Liu D.-K."/>
            <person name="Li Y."/>
            <person name="Chen G.-Z."/>
            <person name="Liu X.-D."/>
            <person name="Liao X.-Y."/>
            <person name="Jiang Y.-T."/>
            <person name="Yu X."/>
            <person name="Hao Y."/>
            <person name="Huang J."/>
            <person name="Zhao X.-W."/>
            <person name="Ke S."/>
            <person name="Chen Y.-Y."/>
            <person name="Wu W.-L."/>
            <person name="Hsu J.-L."/>
            <person name="Lin Y.-F."/>
            <person name="Huang M.-D."/>
            <person name="Li C.-Y."/>
            <person name="Huang L."/>
            <person name="Wang Z.-W."/>
            <person name="Zhao X."/>
            <person name="Zhong W.-Y."/>
            <person name="Peng D.-H."/>
            <person name="Ahmad S."/>
            <person name="Lan S."/>
            <person name="Zhang J.-S."/>
            <person name="Tsai W.-C."/>
            <person name="Van De Peer Y."/>
            <person name="Liu Z.-J."/>
        </authorList>
    </citation>
    <scope>NUCLEOTIDE SEQUENCE</scope>
    <source>
        <strain evidence="3">CP</strain>
        <tissue evidence="3">Leaves</tissue>
    </source>
</reference>
<dbReference type="InterPro" id="IPR005162">
    <property type="entry name" value="Retrotrans_gag_dom"/>
</dbReference>
<feature type="domain" description="Retrotransposon gag" evidence="2">
    <location>
        <begin position="98"/>
        <end position="187"/>
    </location>
</feature>
<feature type="region of interest" description="Disordered" evidence="1">
    <location>
        <begin position="1"/>
        <end position="53"/>
    </location>
</feature>
<keyword evidence="4" id="KW-1185">Reference proteome</keyword>
<dbReference type="PANTHER" id="PTHR33223:SF6">
    <property type="entry name" value="CCHC-TYPE DOMAIN-CONTAINING PROTEIN"/>
    <property type="match status" value="1"/>
</dbReference>
<accession>A0AAV9DGM8</accession>
<evidence type="ECO:0000313" key="4">
    <source>
        <dbReference type="Proteomes" id="UP001180020"/>
    </source>
</evidence>
<protein>
    <recommendedName>
        <fullName evidence="2">Retrotransposon gag domain-containing protein</fullName>
    </recommendedName>
</protein>